<dbReference type="AlphaFoldDB" id="A0A074VK82"/>
<sequence length="640" mass="73566">MHTSLKNYQIINSGFMRGRENGLEKPRGGIIADQMGLGKTLTCLTNIVNGRPRQGEGPDNRYSTLIVVPNALLDQWEEQISTHCVVEETRTEWGIGRVKVYRENMSKGWRHEDFENIDIVLTTYHDVMLSWPKFEWPEGLPEDQREEYFQEEVYPKRGPLHQYRWLRIVLDEGHKIRTPTARTTEACIQLIAHFRWVLTGTTMVNGAHDLYSLFSFIRHPTVKHMDFESFKTTFCNERDLMSWDLLTDDLLKTMARFTHNQSLFGRRLVTLPKSRSRKLKLEFSPVEKAIYNVVHYRCKHRANIFSEDGESSTACMNILALITLLRQMTAHPLMLQSKISDMLEPEDFDKLEKNVDYAAFLTKLKSSTNPEVMKQRIKCSYCGRPALLPKVAPCGHYYCTSHLDDLFHATTAKGLKRVKCVQEMGNGKKCGQKLNKNADVEATDTPKWSLNKTILPSTKTIAFKAQVMAWLDEYSGDPSAKIIVFTQWVSFLRILGCICESEKWGYKTLHGKLSHKQRGANIAAFKTNPDVRILLATMKTGGQGLNLTEARYVLLVDPYWNDAGEQQSFARVLRIGQTKETEFVSLIIRKSIDKKLQDIKKRKTAEISMVNKKYTTKKQRLLEMLEDPDSEDEDEGSASE</sequence>
<evidence type="ECO:0000259" key="6">
    <source>
        <dbReference type="PROSITE" id="PS51192"/>
    </source>
</evidence>
<gene>
    <name evidence="8" type="ORF">M437DRAFT_53250</name>
</gene>
<protein>
    <recommendedName>
        <fullName evidence="10">P-loop containing nucleoside triphosphate hydrolase protein</fullName>
    </recommendedName>
</protein>
<feature type="compositionally biased region" description="Acidic residues" evidence="5">
    <location>
        <begin position="624"/>
        <end position="640"/>
    </location>
</feature>
<dbReference type="PROSITE" id="PS51192">
    <property type="entry name" value="HELICASE_ATP_BIND_1"/>
    <property type="match status" value="1"/>
</dbReference>
<evidence type="ECO:0000256" key="5">
    <source>
        <dbReference type="SAM" id="MobiDB-lite"/>
    </source>
</evidence>
<dbReference type="HOGENOM" id="CLU_000315_3_3_1"/>
<dbReference type="STRING" id="1043003.A0A074VK82"/>
<evidence type="ECO:0000256" key="3">
    <source>
        <dbReference type="ARBA" id="ARBA00022806"/>
    </source>
</evidence>
<accession>A0A074VK82</accession>
<evidence type="ECO:0000256" key="2">
    <source>
        <dbReference type="ARBA" id="ARBA00022801"/>
    </source>
</evidence>
<dbReference type="CDD" id="cd18008">
    <property type="entry name" value="DEXDc_SHPRH-like"/>
    <property type="match status" value="1"/>
</dbReference>
<feature type="region of interest" description="Disordered" evidence="5">
    <location>
        <begin position="621"/>
        <end position="640"/>
    </location>
</feature>
<dbReference type="InterPro" id="IPR014001">
    <property type="entry name" value="Helicase_ATP-bd"/>
</dbReference>
<dbReference type="Pfam" id="PF00176">
    <property type="entry name" value="SNF2-rel_dom"/>
    <property type="match status" value="1"/>
</dbReference>
<dbReference type="InterPro" id="IPR038718">
    <property type="entry name" value="SNF2-like_sf"/>
</dbReference>
<keyword evidence="9" id="KW-1185">Reference proteome</keyword>
<dbReference type="RefSeq" id="XP_040877971.1">
    <property type="nucleotide sequence ID" value="XM_041022497.1"/>
</dbReference>
<dbReference type="Proteomes" id="UP000030672">
    <property type="component" value="Unassembled WGS sequence"/>
</dbReference>
<evidence type="ECO:0000313" key="8">
    <source>
        <dbReference type="EMBL" id="KEQ60948.1"/>
    </source>
</evidence>
<dbReference type="InterPro" id="IPR050628">
    <property type="entry name" value="SNF2_RAD54_helicase_TF"/>
</dbReference>
<dbReference type="GO" id="GO:0008094">
    <property type="term" value="F:ATP-dependent activity, acting on DNA"/>
    <property type="evidence" value="ECO:0007669"/>
    <property type="project" value="TreeGrafter"/>
</dbReference>
<feature type="domain" description="Helicase C-terminal" evidence="7">
    <location>
        <begin position="466"/>
        <end position="615"/>
    </location>
</feature>
<name>A0A074VK82_AURM1</name>
<dbReference type="InterPro" id="IPR049730">
    <property type="entry name" value="SNF2/RAD54-like_C"/>
</dbReference>
<evidence type="ECO:0000313" key="9">
    <source>
        <dbReference type="Proteomes" id="UP000030672"/>
    </source>
</evidence>
<dbReference type="InterPro" id="IPR027417">
    <property type="entry name" value="P-loop_NTPase"/>
</dbReference>
<dbReference type="PANTHER" id="PTHR45626">
    <property type="entry name" value="TRANSCRIPTION TERMINATION FACTOR 2-RELATED"/>
    <property type="match status" value="1"/>
</dbReference>
<dbReference type="Gene3D" id="3.40.50.300">
    <property type="entry name" value="P-loop containing nucleotide triphosphate hydrolases"/>
    <property type="match status" value="1"/>
</dbReference>
<keyword evidence="2" id="KW-0378">Hydrolase</keyword>
<dbReference type="InterPro" id="IPR000330">
    <property type="entry name" value="SNF2_N"/>
</dbReference>
<organism evidence="8 9">
    <name type="scientific">Aureobasidium melanogenum (strain CBS 110374)</name>
    <name type="common">Aureobasidium pullulans var. melanogenum</name>
    <dbReference type="NCBI Taxonomy" id="1043003"/>
    <lineage>
        <taxon>Eukaryota</taxon>
        <taxon>Fungi</taxon>
        <taxon>Dikarya</taxon>
        <taxon>Ascomycota</taxon>
        <taxon>Pezizomycotina</taxon>
        <taxon>Dothideomycetes</taxon>
        <taxon>Dothideomycetidae</taxon>
        <taxon>Dothideales</taxon>
        <taxon>Saccotheciaceae</taxon>
        <taxon>Aureobasidium</taxon>
    </lineage>
</organism>
<dbReference type="Gene3D" id="3.40.50.10810">
    <property type="entry name" value="Tandem AAA-ATPase domain"/>
    <property type="match status" value="1"/>
</dbReference>
<evidence type="ECO:0000256" key="1">
    <source>
        <dbReference type="ARBA" id="ARBA00022741"/>
    </source>
</evidence>
<dbReference type="InterPro" id="IPR001650">
    <property type="entry name" value="Helicase_C-like"/>
</dbReference>
<keyword evidence="1" id="KW-0547">Nucleotide-binding</keyword>
<evidence type="ECO:0000259" key="7">
    <source>
        <dbReference type="PROSITE" id="PS51194"/>
    </source>
</evidence>
<dbReference type="GeneID" id="63915870"/>
<evidence type="ECO:0008006" key="10">
    <source>
        <dbReference type="Google" id="ProtNLM"/>
    </source>
</evidence>
<proteinExistence type="predicted"/>
<dbReference type="Pfam" id="PF00271">
    <property type="entry name" value="Helicase_C"/>
    <property type="match status" value="1"/>
</dbReference>
<dbReference type="GO" id="GO:0005524">
    <property type="term" value="F:ATP binding"/>
    <property type="evidence" value="ECO:0007669"/>
    <property type="project" value="UniProtKB-KW"/>
</dbReference>
<dbReference type="SMART" id="SM00490">
    <property type="entry name" value="HELICc"/>
    <property type="match status" value="1"/>
</dbReference>
<dbReference type="GO" id="GO:0005634">
    <property type="term" value="C:nucleus"/>
    <property type="evidence" value="ECO:0007669"/>
    <property type="project" value="TreeGrafter"/>
</dbReference>
<dbReference type="GO" id="GO:0006281">
    <property type="term" value="P:DNA repair"/>
    <property type="evidence" value="ECO:0007669"/>
    <property type="project" value="TreeGrafter"/>
</dbReference>
<keyword evidence="4" id="KW-0067">ATP-binding</keyword>
<dbReference type="SMART" id="SM00487">
    <property type="entry name" value="DEXDc"/>
    <property type="match status" value="1"/>
</dbReference>
<evidence type="ECO:0000256" key="4">
    <source>
        <dbReference type="ARBA" id="ARBA00022840"/>
    </source>
</evidence>
<dbReference type="GO" id="GO:0004386">
    <property type="term" value="F:helicase activity"/>
    <property type="evidence" value="ECO:0007669"/>
    <property type="project" value="UniProtKB-KW"/>
</dbReference>
<dbReference type="CDD" id="cd18793">
    <property type="entry name" value="SF2_C_SNF"/>
    <property type="match status" value="1"/>
</dbReference>
<feature type="domain" description="Helicase ATP-binding" evidence="6">
    <location>
        <begin position="20"/>
        <end position="220"/>
    </location>
</feature>
<dbReference type="PROSITE" id="PS51194">
    <property type="entry name" value="HELICASE_CTER"/>
    <property type="match status" value="1"/>
</dbReference>
<dbReference type="GO" id="GO:0016787">
    <property type="term" value="F:hydrolase activity"/>
    <property type="evidence" value="ECO:0007669"/>
    <property type="project" value="UniProtKB-KW"/>
</dbReference>
<dbReference type="PANTHER" id="PTHR45626:SF17">
    <property type="entry name" value="HELICASE-LIKE TRANSCRIPTION FACTOR"/>
    <property type="match status" value="1"/>
</dbReference>
<reference evidence="8 9" key="1">
    <citation type="journal article" date="2014" name="BMC Genomics">
        <title>Genome sequencing of four Aureobasidium pullulans varieties: biotechnological potential, stress tolerance, and description of new species.</title>
        <authorList>
            <person name="Gostin Ar C."/>
            <person name="Ohm R.A."/>
            <person name="Kogej T."/>
            <person name="Sonjak S."/>
            <person name="Turk M."/>
            <person name="Zajc J."/>
            <person name="Zalar P."/>
            <person name="Grube M."/>
            <person name="Sun H."/>
            <person name="Han J."/>
            <person name="Sharma A."/>
            <person name="Chiniquy J."/>
            <person name="Ngan C.Y."/>
            <person name="Lipzen A."/>
            <person name="Barry K."/>
            <person name="Grigoriev I.V."/>
            <person name="Gunde-Cimerman N."/>
        </authorList>
    </citation>
    <scope>NUCLEOTIDE SEQUENCE [LARGE SCALE GENOMIC DNA]</scope>
    <source>
        <strain evidence="8 9">CBS 110374</strain>
    </source>
</reference>
<keyword evidence="3" id="KW-0347">Helicase</keyword>
<dbReference type="EMBL" id="KL584840">
    <property type="protein sequence ID" value="KEQ60948.1"/>
    <property type="molecule type" value="Genomic_DNA"/>
</dbReference>
<dbReference type="SUPFAM" id="SSF52540">
    <property type="entry name" value="P-loop containing nucleoside triphosphate hydrolases"/>
    <property type="match status" value="2"/>
</dbReference>